<evidence type="ECO:0000256" key="4">
    <source>
        <dbReference type="ARBA" id="ARBA00022723"/>
    </source>
</evidence>
<dbReference type="PANTHER" id="PTHR12001">
    <property type="entry name" value="GERANYLGERANYL PYROPHOSPHATE SYNTHASE"/>
    <property type="match status" value="1"/>
</dbReference>
<sequence>MQRFFDDAQAHAAPLGAEYVALWTAMRSASDGGRRLRPALAVEAYRAHGGSDAHAAQRLGDGIELLHTAFVMHDDVIDHDLRRRGRPNVSGEFGSRARAEGADRTAAAGYGQAAGILAGDLALVGALVEIASVAVDTTTRDRLLALVHAAVRVSAAGELDDVYLGLGTRVASVDETLAVAEHKTAAYSFALPLQAGALLAGASPDQLDRLGELGRLLGIAFQLCDDLLGVFGDEAETGKSTLSDLREGKMTALVAYAARTPAWDSIRAQLGDPKLTAADAGTLRARLEACGARSFVESLVESHLQSARALAAAAGLDSVIERVSALAARDTGRAA</sequence>
<keyword evidence="8" id="KW-1185">Reference proteome</keyword>
<keyword evidence="4" id="KW-0479">Metal-binding</keyword>
<dbReference type="Pfam" id="PF00348">
    <property type="entry name" value="polyprenyl_synt"/>
    <property type="match status" value="1"/>
</dbReference>
<name>A0ABT7S6R7_9CELL</name>
<evidence type="ECO:0000256" key="3">
    <source>
        <dbReference type="ARBA" id="ARBA00022679"/>
    </source>
</evidence>
<keyword evidence="3 6" id="KW-0808">Transferase</keyword>
<evidence type="ECO:0000256" key="6">
    <source>
        <dbReference type="RuleBase" id="RU004466"/>
    </source>
</evidence>
<dbReference type="EMBL" id="JAUCGR010000002">
    <property type="protein sequence ID" value="MDM7831316.1"/>
    <property type="molecule type" value="Genomic_DNA"/>
</dbReference>
<dbReference type="PROSITE" id="PS00444">
    <property type="entry name" value="POLYPRENYL_SYNTHASE_2"/>
    <property type="match status" value="1"/>
</dbReference>
<evidence type="ECO:0000256" key="2">
    <source>
        <dbReference type="ARBA" id="ARBA00006706"/>
    </source>
</evidence>
<dbReference type="CDD" id="cd00685">
    <property type="entry name" value="Trans_IPPS_HT"/>
    <property type="match status" value="1"/>
</dbReference>
<reference evidence="7 8" key="1">
    <citation type="submission" date="2023-06" db="EMBL/GenBank/DDBJ databases">
        <title>Cellulomonas sp. MW9 Whole genome sequence.</title>
        <authorList>
            <person name="Park S."/>
        </authorList>
    </citation>
    <scope>NUCLEOTIDE SEQUENCE [LARGE SCALE GENOMIC DNA]</scope>
    <source>
        <strain evidence="7 8">MW9</strain>
    </source>
</reference>
<gene>
    <name evidence="7" type="ORF">QRT05_08230</name>
</gene>
<dbReference type="SFLD" id="SFLDS00005">
    <property type="entry name" value="Isoprenoid_Synthase_Type_I"/>
    <property type="match status" value="1"/>
</dbReference>
<evidence type="ECO:0000256" key="5">
    <source>
        <dbReference type="ARBA" id="ARBA00022842"/>
    </source>
</evidence>
<dbReference type="Proteomes" id="UP001321453">
    <property type="component" value="Unassembled WGS sequence"/>
</dbReference>
<dbReference type="InterPro" id="IPR000092">
    <property type="entry name" value="Polyprenyl_synt"/>
</dbReference>
<dbReference type="RefSeq" id="WP_289446611.1">
    <property type="nucleotide sequence ID" value="NZ_JAUCGR010000002.1"/>
</dbReference>
<dbReference type="SUPFAM" id="SSF48576">
    <property type="entry name" value="Terpenoid synthases"/>
    <property type="match status" value="1"/>
</dbReference>
<evidence type="ECO:0000256" key="1">
    <source>
        <dbReference type="ARBA" id="ARBA00001946"/>
    </source>
</evidence>
<proteinExistence type="inferred from homology"/>
<comment type="cofactor">
    <cofactor evidence="1">
        <name>Mg(2+)</name>
        <dbReference type="ChEBI" id="CHEBI:18420"/>
    </cofactor>
</comment>
<comment type="similarity">
    <text evidence="2 6">Belongs to the FPP/GGPP synthase family.</text>
</comment>
<dbReference type="PANTHER" id="PTHR12001:SF85">
    <property type="entry name" value="SHORT CHAIN ISOPRENYL DIPHOSPHATE SYNTHASE"/>
    <property type="match status" value="1"/>
</dbReference>
<accession>A0ABT7S6R7</accession>
<evidence type="ECO:0000313" key="7">
    <source>
        <dbReference type="EMBL" id="MDM7831316.1"/>
    </source>
</evidence>
<dbReference type="PROSITE" id="PS00723">
    <property type="entry name" value="POLYPRENYL_SYNTHASE_1"/>
    <property type="match status" value="1"/>
</dbReference>
<evidence type="ECO:0000313" key="8">
    <source>
        <dbReference type="Proteomes" id="UP001321453"/>
    </source>
</evidence>
<comment type="caution">
    <text evidence="7">The sequence shown here is derived from an EMBL/GenBank/DDBJ whole genome shotgun (WGS) entry which is preliminary data.</text>
</comment>
<dbReference type="InterPro" id="IPR008949">
    <property type="entry name" value="Isoprenoid_synthase_dom_sf"/>
</dbReference>
<keyword evidence="5" id="KW-0460">Magnesium</keyword>
<dbReference type="Gene3D" id="1.10.600.10">
    <property type="entry name" value="Farnesyl Diphosphate Synthase"/>
    <property type="match status" value="1"/>
</dbReference>
<protein>
    <submittedName>
        <fullName evidence="7">Polyprenyl synthetase family protein</fullName>
    </submittedName>
</protein>
<dbReference type="InterPro" id="IPR033749">
    <property type="entry name" value="Polyprenyl_synt_CS"/>
</dbReference>
<organism evidence="7 8">
    <name type="scientific">Cellulomonas edaphi</name>
    <dbReference type="NCBI Taxonomy" id="3053468"/>
    <lineage>
        <taxon>Bacteria</taxon>
        <taxon>Bacillati</taxon>
        <taxon>Actinomycetota</taxon>
        <taxon>Actinomycetes</taxon>
        <taxon>Micrococcales</taxon>
        <taxon>Cellulomonadaceae</taxon>
        <taxon>Cellulomonas</taxon>
    </lineage>
</organism>